<gene>
    <name evidence="1" type="ORF">CABS02_05437</name>
</gene>
<evidence type="ECO:0000313" key="2">
    <source>
        <dbReference type="Proteomes" id="UP001056436"/>
    </source>
</evidence>
<proteinExistence type="predicted"/>
<dbReference type="EMBL" id="SDAQ01000024">
    <property type="protein sequence ID" value="KAI3554306.1"/>
    <property type="molecule type" value="Genomic_DNA"/>
</dbReference>
<protein>
    <submittedName>
        <fullName evidence="1">Finger protein</fullName>
    </submittedName>
</protein>
<organism evidence="1 2">
    <name type="scientific">Colletotrichum abscissum</name>
    <dbReference type="NCBI Taxonomy" id="1671311"/>
    <lineage>
        <taxon>Eukaryota</taxon>
        <taxon>Fungi</taxon>
        <taxon>Dikarya</taxon>
        <taxon>Ascomycota</taxon>
        <taxon>Pezizomycotina</taxon>
        <taxon>Sordariomycetes</taxon>
        <taxon>Hypocreomycetidae</taxon>
        <taxon>Glomerellales</taxon>
        <taxon>Glomerellaceae</taxon>
        <taxon>Colletotrichum</taxon>
        <taxon>Colletotrichum acutatum species complex</taxon>
    </lineage>
</organism>
<comment type="caution">
    <text evidence="1">The sequence shown here is derived from an EMBL/GenBank/DDBJ whole genome shotgun (WGS) entry which is preliminary data.</text>
</comment>
<sequence>MLASVARHDALGHGPRVLRSLYGIKSVSTEEHLTPAARFNEDLSEWREPISYLLDTVGSSAFLSGQVQENGSGRLRHEEIRKNVQLCVDAATEITKHVNYINDAGELYKLRLEVLRNNTSFLCHTGGLNYAPRVVPAGRDLLLNKLPRARLSADPFRAFHVGLFNMINWAQFDSLVTGGTGNFDALVHDDSADLWGHGSDVRLNPRSVYSSPSRQVFERFLTQLRRQYQSRERWCPGKGDTWCLVAGIPCSDHLC</sequence>
<dbReference type="AlphaFoldDB" id="A0A9P9XGZ3"/>
<dbReference type="OrthoDB" id="2579025at2759"/>
<evidence type="ECO:0000313" key="1">
    <source>
        <dbReference type="EMBL" id="KAI3554306.1"/>
    </source>
</evidence>
<accession>A0A9P9XGZ3</accession>
<name>A0A9P9XGZ3_9PEZI</name>
<reference evidence="1" key="1">
    <citation type="submission" date="2019-01" db="EMBL/GenBank/DDBJ databases">
        <title>Colletotrichum abscissum LGMF1257.</title>
        <authorList>
            <person name="Baroncelli R."/>
        </authorList>
    </citation>
    <scope>NUCLEOTIDE SEQUENCE</scope>
    <source>
        <strain evidence="1">Ca142</strain>
    </source>
</reference>
<dbReference type="Proteomes" id="UP001056436">
    <property type="component" value="Unassembled WGS sequence"/>
</dbReference>
<keyword evidence="2" id="KW-1185">Reference proteome</keyword>